<keyword evidence="1" id="KW-0238">DNA-binding</keyword>
<dbReference type="PANTHER" id="PTHR30204">
    <property type="entry name" value="REDOX-CYCLING DRUG-SENSING TRANSCRIPTIONAL ACTIVATOR SOXR"/>
    <property type="match status" value="1"/>
</dbReference>
<dbReference type="PANTHER" id="PTHR30204:SF98">
    <property type="entry name" value="HTH-TYPE TRANSCRIPTIONAL REGULATOR ADHR"/>
    <property type="match status" value="1"/>
</dbReference>
<dbReference type="GO" id="GO:0003700">
    <property type="term" value="F:DNA-binding transcription factor activity"/>
    <property type="evidence" value="ECO:0007669"/>
    <property type="project" value="InterPro"/>
</dbReference>
<evidence type="ECO:0000313" key="3">
    <source>
        <dbReference type="EMBL" id="GHO50387.1"/>
    </source>
</evidence>
<dbReference type="InterPro" id="IPR000551">
    <property type="entry name" value="MerR-type_HTH_dom"/>
</dbReference>
<proteinExistence type="predicted"/>
<keyword evidence="4" id="KW-1185">Reference proteome</keyword>
<comment type="caution">
    <text evidence="3">The sequence shown here is derived from an EMBL/GenBank/DDBJ whole genome shotgun (WGS) entry which is preliminary data.</text>
</comment>
<dbReference type="GO" id="GO:0003677">
    <property type="term" value="F:DNA binding"/>
    <property type="evidence" value="ECO:0007669"/>
    <property type="project" value="UniProtKB-KW"/>
</dbReference>
<evidence type="ECO:0000256" key="1">
    <source>
        <dbReference type="ARBA" id="ARBA00023125"/>
    </source>
</evidence>
<dbReference type="RefSeq" id="WP_220199409.1">
    <property type="nucleotide sequence ID" value="NZ_BNJF01000008.1"/>
</dbReference>
<organism evidence="3 4">
    <name type="scientific">Ktedonospora formicarum</name>
    <dbReference type="NCBI Taxonomy" id="2778364"/>
    <lineage>
        <taxon>Bacteria</taxon>
        <taxon>Bacillati</taxon>
        <taxon>Chloroflexota</taxon>
        <taxon>Ktedonobacteria</taxon>
        <taxon>Ktedonobacterales</taxon>
        <taxon>Ktedonobacteraceae</taxon>
        <taxon>Ktedonospora</taxon>
    </lineage>
</organism>
<dbReference type="PROSITE" id="PS00552">
    <property type="entry name" value="HTH_MERR_1"/>
    <property type="match status" value="1"/>
</dbReference>
<sequence>MFYAEHMEKTYTTSDVARLTGLSIDTLRYYERIGLIHEVDRLSNTHRRYTDSDVQWIQFLLRLRDTGMSIQQMLSYARLQRLGESTLRERVALLKAHHEQVELHIQQLQEYLVVIDHKITTYEGALLTCETEKVEESAR</sequence>
<reference evidence="3" key="1">
    <citation type="submission" date="2020-10" db="EMBL/GenBank/DDBJ databases">
        <title>Taxonomic study of unclassified bacteria belonging to the class Ktedonobacteria.</title>
        <authorList>
            <person name="Yabe S."/>
            <person name="Wang C.M."/>
            <person name="Zheng Y."/>
            <person name="Sakai Y."/>
            <person name="Cavaletti L."/>
            <person name="Monciardini P."/>
            <person name="Donadio S."/>
        </authorList>
    </citation>
    <scope>NUCLEOTIDE SEQUENCE</scope>
    <source>
        <strain evidence="3">SOSP1-1</strain>
    </source>
</reference>
<name>A0A8J3I4Z0_9CHLR</name>
<dbReference type="Gene3D" id="1.10.1660.10">
    <property type="match status" value="1"/>
</dbReference>
<protein>
    <submittedName>
        <fullName evidence="3">MerR family transcriptional regulator</fullName>
    </submittedName>
</protein>
<dbReference type="Pfam" id="PF13411">
    <property type="entry name" value="MerR_1"/>
    <property type="match status" value="1"/>
</dbReference>
<dbReference type="PROSITE" id="PS50937">
    <property type="entry name" value="HTH_MERR_2"/>
    <property type="match status" value="1"/>
</dbReference>
<gene>
    <name evidence="3" type="ORF">KSX_85500</name>
</gene>
<dbReference type="CDD" id="cd01109">
    <property type="entry name" value="HTH_YyaN"/>
    <property type="match status" value="1"/>
</dbReference>
<dbReference type="InterPro" id="IPR009061">
    <property type="entry name" value="DNA-bd_dom_put_sf"/>
</dbReference>
<dbReference type="PRINTS" id="PR00040">
    <property type="entry name" value="HTHMERR"/>
</dbReference>
<dbReference type="InterPro" id="IPR047057">
    <property type="entry name" value="MerR_fam"/>
</dbReference>
<dbReference type="SMART" id="SM00422">
    <property type="entry name" value="HTH_MERR"/>
    <property type="match status" value="1"/>
</dbReference>
<evidence type="ECO:0000259" key="2">
    <source>
        <dbReference type="PROSITE" id="PS50937"/>
    </source>
</evidence>
<dbReference type="AlphaFoldDB" id="A0A8J3I4Z0"/>
<dbReference type="Proteomes" id="UP000612362">
    <property type="component" value="Unassembled WGS sequence"/>
</dbReference>
<accession>A0A8J3I4Z0</accession>
<dbReference type="SUPFAM" id="SSF46955">
    <property type="entry name" value="Putative DNA-binding domain"/>
    <property type="match status" value="1"/>
</dbReference>
<feature type="domain" description="HTH merR-type" evidence="2">
    <location>
        <begin position="10"/>
        <end position="76"/>
    </location>
</feature>
<evidence type="ECO:0000313" key="4">
    <source>
        <dbReference type="Proteomes" id="UP000612362"/>
    </source>
</evidence>
<dbReference type="EMBL" id="BNJF01000008">
    <property type="protein sequence ID" value="GHO50387.1"/>
    <property type="molecule type" value="Genomic_DNA"/>
</dbReference>